<evidence type="ECO:0000256" key="1">
    <source>
        <dbReference type="SAM" id="MobiDB-lite"/>
    </source>
</evidence>
<name>A0ABT8B9F3_9NEIS</name>
<sequence>MYWFDRLDDATLRARATAHVIPISNLGASGIDEACEQLETAWREVFIPTDQHLEILRMLVDRAGRYARSRFPTFRAYNAWRDVVRLEPCDSPHIRCLTGLAGVGKSALAKAFVRACQLNSEQRFNILGHSLHIVPVQRVRVRRGLTATGILNELMSPLFDGGRKLDKLQYHVMDWLLATATSQIIVDEMQFLTPSDTATTRVTQILMQLGDLGPPLLYAANYSLGHKLKNECSSEQKNRLLIDPIVVHPPKPDSAEWRAVLSEMLSVSPNSFDLDHERDGAELHRLSFGLFRHVGRLLIQAYRVARHEEHAVTMSHVLKAFSSSEFTAYREEVEALHSLTVCDLHHKRKDLVCPFNDISSVYKTQPSKPSASPIPSESERAATLLESTLTPGQRQTLGKLREAPASSPSSQARAKVTPLRQPKPPLVSSLREGDDIFQSMLRTPRPKGGRNEPD</sequence>
<dbReference type="Pfam" id="PF13401">
    <property type="entry name" value="AAA_22"/>
    <property type="match status" value="1"/>
</dbReference>
<keyword evidence="4" id="KW-1185">Reference proteome</keyword>
<evidence type="ECO:0000313" key="3">
    <source>
        <dbReference type="EMBL" id="MDN3578276.1"/>
    </source>
</evidence>
<organism evidence="3 4">
    <name type="scientific">Chitinimonas viridis</name>
    <dbReference type="NCBI Taxonomy" id="664880"/>
    <lineage>
        <taxon>Bacteria</taxon>
        <taxon>Pseudomonadati</taxon>
        <taxon>Pseudomonadota</taxon>
        <taxon>Betaproteobacteria</taxon>
        <taxon>Neisseriales</taxon>
        <taxon>Chitinibacteraceae</taxon>
        <taxon>Chitinimonas</taxon>
    </lineage>
</organism>
<feature type="compositionally biased region" description="Low complexity" evidence="1">
    <location>
        <begin position="403"/>
        <end position="414"/>
    </location>
</feature>
<dbReference type="RefSeq" id="WP_290333625.1">
    <property type="nucleotide sequence ID" value="NZ_JAUFPU010000018.1"/>
</dbReference>
<keyword evidence="3" id="KW-0547">Nucleotide-binding</keyword>
<dbReference type="GO" id="GO:0005524">
    <property type="term" value="F:ATP binding"/>
    <property type="evidence" value="ECO:0007669"/>
    <property type="project" value="UniProtKB-KW"/>
</dbReference>
<dbReference type="SUPFAM" id="SSF52540">
    <property type="entry name" value="P-loop containing nucleoside triphosphate hydrolases"/>
    <property type="match status" value="1"/>
</dbReference>
<comment type="caution">
    <text evidence="3">The sequence shown here is derived from an EMBL/GenBank/DDBJ whole genome shotgun (WGS) entry which is preliminary data.</text>
</comment>
<feature type="region of interest" description="Disordered" evidence="1">
    <location>
        <begin position="389"/>
        <end position="454"/>
    </location>
</feature>
<reference evidence="3" key="1">
    <citation type="journal article" date="2014" name="Int. J. Syst. Evol. Microbiol.">
        <title>Complete genome of a new Firmicutes species belonging to the dominant human colonic microbiota ('Ruminococcus bicirculans') reveals two chromosomes and a selective capacity to utilize plant glucans.</title>
        <authorList>
            <consortium name="NISC Comparative Sequencing Program"/>
            <person name="Wegmann U."/>
            <person name="Louis P."/>
            <person name="Goesmann A."/>
            <person name="Henrissat B."/>
            <person name="Duncan S.H."/>
            <person name="Flint H.J."/>
        </authorList>
    </citation>
    <scope>NUCLEOTIDE SEQUENCE</scope>
    <source>
        <strain evidence="3">CECT 7703</strain>
    </source>
</reference>
<reference evidence="3" key="2">
    <citation type="submission" date="2023-06" db="EMBL/GenBank/DDBJ databases">
        <authorList>
            <person name="Lucena T."/>
            <person name="Sun Q."/>
        </authorList>
    </citation>
    <scope>NUCLEOTIDE SEQUENCE</scope>
    <source>
        <strain evidence="3">CECT 7703</strain>
    </source>
</reference>
<dbReference type="Gene3D" id="3.40.50.300">
    <property type="entry name" value="P-loop containing nucleotide triphosphate hydrolases"/>
    <property type="match status" value="1"/>
</dbReference>
<gene>
    <name evidence="3" type="ORF">QWZ03_16020</name>
</gene>
<protein>
    <submittedName>
        <fullName evidence="3">ATP-binding protein</fullName>
    </submittedName>
</protein>
<evidence type="ECO:0000259" key="2">
    <source>
        <dbReference type="Pfam" id="PF13401"/>
    </source>
</evidence>
<accession>A0ABT8B9F3</accession>
<evidence type="ECO:0000313" key="4">
    <source>
        <dbReference type="Proteomes" id="UP001180081"/>
    </source>
</evidence>
<dbReference type="InterPro" id="IPR027417">
    <property type="entry name" value="P-loop_NTPase"/>
</dbReference>
<dbReference type="EMBL" id="JAUFPU010000018">
    <property type="protein sequence ID" value="MDN3578276.1"/>
    <property type="molecule type" value="Genomic_DNA"/>
</dbReference>
<proteinExistence type="predicted"/>
<keyword evidence="3" id="KW-0067">ATP-binding</keyword>
<dbReference type="InterPro" id="IPR049945">
    <property type="entry name" value="AAA_22"/>
</dbReference>
<dbReference type="Proteomes" id="UP001180081">
    <property type="component" value="Unassembled WGS sequence"/>
</dbReference>
<feature type="domain" description="ORC1/DEAH AAA+ ATPase" evidence="2">
    <location>
        <begin position="96"/>
        <end position="197"/>
    </location>
</feature>